<feature type="domain" description="C2H2-type" evidence="13">
    <location>
        <begin position="265"/>
        <end position="292"/>
    </location>
</feature>
<dbReference type="InterPro" id="IPR036236">
    <property type="entry name" value="Znf_C2H2_sf"/>
</dbReference>
<evidence type="ECO:0000256" key="3">
    <source>
        <dbReference type="ARBA" id="ARBA00022723"/>
    </source>
</evidence>
<dbReference type="FunFam" id="3.30.160.60:FF:001480">
    <property type="entry name" value="Si:cabz01071911.3"/>
    <property type="match status" value="1"/>
</dbReference>
<dbReference type="FunFam" id="3.30.160.60:FF:002343">
    <property type="entry name" value="Zinc finger protein 33A"/>
    <property type="match status" value="4"/>
</dbReference>
<dbReference type="FunFam" id="3.30.160.60:FF:000394">
    <property type="entry name" value="Zinc finger protein 836"/>
    <property type="match status" value="1"/>
</dbReference>
<dbReference type="PANTHER" id="PTHR24393">
    <property type="entry name" value="ZINC FINGER PROTEIN"/>
    <property type="match status" value="1"/>
</dbReference>
<sequence length="808" mass="91197">MYPVQPMYTPGNQFNFEVHGQSYYPNSHVKYHDKSLPMEKPFSYDFFTKNLSSRVTSNNSSSHLHHQDNSNNNSNNNHNSSSNNNNNNSNNLHQCNSRGERLSSEEKQYYCGFCKKFFAQRSQLEAHEMTHLEKTFSTSFFSRAFPLQHSSDFKNFDQVTMDRSFGLPSNFDNEADHNNNPNSMFSSRSAFPFYSSHSHLHSQGIPKDTKDIDLSRPHCDNTAGAASVGLTSADKLFNCDICGKAFAQRTNLANHRRIHTGERPFTCLECGKSFSQQGNLKIHARTHSGEKPFNCETCGKSFSQRTNLDNHRRVHSGDLFNCRFCSKAFSLQINLRNHERVHTGEKPFKCTYCPKMFSQQGNLRTHLRTHTGEKPYHCDTCGKSFCQKINLDNHRRIHTGDLFKCSFCSKAFYQQINLRNHERIHTGQKPYHCAYCDRTFCQQTEWKNHERVHTGEKPFVCAVCGKAFSQQGNLKIHLRTHTGEKPYSCMDCGKAFCQKINLDNHRRTHTGELFKCTMCSKAFTLQISLKNHERVHTGEKPFICTVCQKAFSQQGNLKTHMRKHTGEKPFSCNVCGKAFSQRGNLNHHRRTHTAAELTAKFSLTSPAAAAVALNKPNDRSNNNNNDNNNNNNNGSSTPIKSSVGSPPLTPAGLTSPYPNRDNKLFQRNIGGLKSSLDLSSIGGSPDPDGPLHNSSLIDGSISSGTGILKDRLRDQQALSASARLQASAMTSSWMASPYLQDMPQSWENNYLWSRSFAMPPMATSYWPNVPAPLPCGSMKQGRQSPWTSIQGMHTSQKCAIDAQNHCMK</sequence>
<dbReference type="Gene3D" id="3.30.160.60">
    <property type="entry name" value="Classic Zinc Finger"/>
    <property type="match status" value="14"/>
</dbReference>
<evidence type="ECO:0000256" key="5">
    <source>
        <dbReference type="ARBA" id="ARBA00022771"/>
    </source>
</evidence>
<name>A0AA36BGY8_OCTVU</name>
<evidence type="ECO:0000259" key="13">
    <source>
        <dbReference type="PROSITE" id="PS50157"/>
    </source>
</evidence>
<feature type="region of interest" description="Disordered" evidence="12">
    <location>
        <begin position="614"/>
        <end position="697"/>
    </location>
</feature>
<dbReference type="SUPFAM" id="SSF57667">
    <property type="entry name" value="beta-beta-alpha zinc fingers"/>
    <property type="match status" value="8"/>
</dbReference>
<keyword evidence="10" id="KW-0539">Nucleus</keyword>
<dbReference type="GO" id="GO:0000978">
    <property type="term" value="F:RNA polymerase II cis-regulatory region sequence-specific DNA binding"/>
    <property type="evidence" value="ECO:0007669"/>
    <property type="project" value="TreeGrafter"/>
</dbReference>
<evidence type="ECO:0000256" key="9">
    <source>
        <dbReference type="ARBA" id="ARBA00023163"/>
    </source>
</evidence>
<feature type="domain" description="C2H2-type" evidence="13">
    <location>
        <begin position="459"/>
        <end position="486"/>
    </location>
</feature>
<dbReference type="Pfam" id="PF13465">
    <property type="entry name" value="zf-H2C2_2"/>
    <property type="match status" value="1"/>
</dbReference>
<feature type="domain" description="C2H2-type" evidence="13">
    <location>
        <begin position="376"/>
        <end position="403"/>
    </location>
</feature>
<feature type="compositionally biased region" description="Low complexity" evidence="12">
    <location>
        <begin position="69"/>
        <end position="97"/>
    </location>
</feature>
<evidence type="ECO:0000256" key="11">
    <source>
        <dbReference type="PROSITE-ProRule" id="PRU00042"/>
    </source>
</evidence>
<keyword evidence="9" id="KW-0804">Transcription</keyword>
<dbReference type="FunFam" id="3.30.160.60:FF:000145">
    <property type="entry name" value="Zinc finger protein 574"/>
    <property type="match status" value="3"/>
</dbReference>
<dbReference type="Pfam" id="PF00096">
    <property type="entry name" value="zf-C2H2"/>
    <property type="match status" value="10"/>
</dbReference>
<dbReference type="GO" id="GO:0001228">
    <property type="term" value="F:DNA-binding transcription activator activity, RNA polymerase II-specific"/>
    <property type="evidence" value="ECO:0007669"/>
    <property type="project" value="TreeGrafter"/>
</dbReference>
<dbReference type="GO" id="GO:0008270">
    <property type="term" value="F:zinc ion binding"/>
    <property type="evidence" value="ECO:0007669"/>
    <property type="project" value="UniProtKB-KW"/>
</dbReference>
<feature type="domain" description="C2H2-type" evidence="13">
    <location>
        <begin position="293"/>
        <end position="320"/>
    </location>
</feature>
<dbReference type="EMBL" id="OX597827">
    <property type="protein sequence ID" value="CAI9733406.1"/>
    <property type="molecule type" value="Genomic_DNA"/>
</dbReference>
<comment type="similarity">
    <text evidence="2">Belongs to the krueppel C2H2-type zinc-finger protein family.</text>
</comment>
<feature type="domain" description="C2H2-type" evidence="13">
    <location>
        <begin position="431"/>
        <end position="458"/>
    </location>
</feature>
<dbReference type="FunFam" id="3.30.160.60:FF:002907">
    <property type="match status" value="1"/>
</dbReference>
<feature type="domain" description="C2H2-type" evidence="13">
    <location>
        <begin position="542"/>
        <end position="569"/>
    </location>
</feature>
<dbReference type="FunFam" id="3.30.160.60:FF:000303">
    <property type="entry name" value="Zinc finger protein 41"/>
    <property type="match status" value="1"/>
</dbReference>
<feature type="compositionally biased region" description="Low complexity" evidence="12">
    <location>
        <begin position="621"/>
        <end position="633"/>
    </location>
</feature>
<evidence type="ECO:0000256" key="10">
    <source>
        <dbReference type="ARBA" id="ARBA00023242"/>
    </source>
</evidence>
<dbReference type="PROSITE" id="PS50157">
    <property type="entry name" value="ZINC_FINGER_C2H2_2"/>
    <property type="match status" value="14"/>
</dbReference>
<comment type="subcellular location">
    <subcellularLocation>
        <location evidence="1">Nucleus</location>
    </subcellularLocation>
</comment>
<evidence type="ECO:0000313" key="15">
    <source>
        <dbReference type="Proteomes" id="UP001162480"/>
    </source>
</evidence>
<keyword evidence="6" id="KW-0862">Zinc</keyword>
<dbReference type="PROSITE" id="PS00028">
    <property type="entry name" value="ZINC_FINGER_C2H2_1"/>
    <property type="match status" value="14"/>
</dbReference>
<feature type="domain" description="C2H2-type" evidence="13">
    <location>
        <begin position="109"/>
        <end position="136"/>
    </location>
</feature>
<dbReference type="GO" id="GO:0005634">
    <property type="term" value="C:nucleus"/>
    <property type="evidence" value="ECO:0007669"/>
    <property type="project" value="UniProtKB-SubCell"/>
</dbReference>
<dbReference type="AlphaFoldDB" id="A0AA36BGY8"/>
<feature type="domain" description="C2H2-type" evidence="13">
    <location>
        <begin position="487"/>
        <end position="514"/>
    </location>
</feature>
<evidence type="ECO:0000256" key="2">
    <source>
        <dbReference type="ARBA" id="ARBA00006991"/>
    </source>
</evidence>
<feature type="domain" description="C2H2-type" evidence="13">
    <location>
        <begin position="403"/>
        <end position="430"/>
    </location>
</feature>
<feature type="domain" description="C2H2-type" evidence="13">
    <location>
        <begin position="570"/>
        <end position="597"/>
    </location>
</feature>
<dbReference type="Proteomes" id="UP001162480">
    <property type="component" value="Chromosome 14"/>
</dbReference>
<feature type="compositionally biased region" description="Polar residues" evidence="12">
    <location>
        <begin position="634"/>
        <end position="644"/>
    </location>
</feature>
<dbReference type="InterPro" id="IPR013087">
    <property type="entry name" value="Znf_C2H2_type"/>
</dbReference>
<reference evidence="14" key="1">
    <citation type="submission" date="2023-08" db="EMBL/GenBank/DDBJ databases">
        <authorList>
            <person name="Alioto T."/>
            <person name="Alioto T."/>
            <person name="Gomez Garrido J."/>
        </authorList>
    </citation>
    <scope>NUCLEOTIDE SEQUENCE</scope>
</reference>
<keyword evidence="4" id="KW-0677">Repeat</keyword>
<evidence type="ECO:0000256" key="8">
    <source>
        <dbReference type="ARBA" id="ARBA00023125"/>
    </source>
</evidence>
<feature type="domain" description="C2H2-type" evidence="13">
    <location>
        <begin position="514"/>
        <end position="541"/>
    </location>
</feature>
<accession>A0AA36BGY8</accession>
<keyword evidence="8" id="KW-0238">DNA-binding</keyword>
<evidence type="ECO:0000313" key="14">
    <source>
        <dbReference type="EMBL" id="CAI9733406.1"/>
    </source>
</evidence>
<feature type="domain" description="C2H2-type" evidence="13">
    <location>
        <begin position="348"/>
        <end position="375"/>
    </location>
</feature>
<keyword evidence="7" id="KW-0805">Transcription regulation</keyword>
<evidence type="ECO:0000256" key="6">
    <source>
        <dbReference type="ARBA" id="ARBA00022833"/>
    </source>
</evidence>
<dbReference type="FunFam" id="3.30.160.60:FF:000104">
    <property type="entry name" value="Transcriptional repressor protein YY1"/>
    <property type="match status" value="1"/>
</dbReference>
<feature type="domain" description="C2H2-type" evidence="13">
    <location>
        <begin position="237"/>
        <end position="264"/>
    </location>
</feature>
<keyword evidence="3" id="KW-0479">Metal-binding</keyword>
<dbReference type="SMART" id="SM00355">
    <property type="entry name" value="ZnF_C2H2"/>
    <property type="match status" value="14"/>
</dbReference>
<proteinExistence type="inferred from homology"/>
<organism evidence="14 15">
    <name type="scientific">Octopus vulgaris</name>
    <name type="common">Common octopus</name>
    <dbReference type="NCBI Taxonomy" id="6645"/>
    <lineage>
        <taxon>Eukaryota</taxon>
        <taxon>Metazoa</taxon>
        <taxon>Spiralia</taxon>
        <taxon>Lophotrochozoa</taxon>
        <taxon>Mollusca</taxon>
        <taxon>Cephalopoda</taxon>
        <taxon>Coleoidea</taxon>
        <taxon>Octopodiformes</taxon>
        <taxon>Octopoda</taxon>
        <taxon>Incirrata</taxon>
        <taxon>Octopodidae</taxon>
        <taxon>Octopus</taxon>
    </lineage>
</organism>
<evidence type="ECO:0000256" key="4">
    <source>
        <dbReference type="ARBA" id="ARBA00022737"/>
    </source>
</evidence>
<keyword evidence="5 11" id="KW-0863">Zinc-finger</keyword>
<keyword evidence="15" id="KW-1185">Reference proteome</keyword>
<dbReference type="PANTHER" id="PTHR24393:SF34">
    <property type="entry name" value="PR_SET DOMAIN 13"/>
    <property type="match status" value="1"/>
</dbReference>
<protein>
    <submittedName>
        <fullName evidence="14">Zinc finger protein 271-like</fullName>
    </submittedName>
</protein>
<evidence type="ECO:0000256" key="1">
    <source>
        <dbReference type="ARBA" id="ARBA00004123"/>
    </source>
</evidence>
<dbReference type="FunFam" id="3.30.160.60:FF:000065">
    <property type="entry name" value="B-cell CLL/lymphoma 6, member B"/>
    <property type="match status" value="1"/>
</dbReference>
<feature type="domain" description="C2H2-type" evidence="13">
    <location>
        <begin position="320"/>
        <end position="347"/>
    </location>
</feature>
<evidence type="ECO:0000256" key="12">
    <source>
        <dbReference type="SAM" id="MobiDB-lite"/>
    </source>
</evidence>
<feature type="region of interest" description="Disordered" evidence="12">
    <location>
        <begin position="56"/>
        <end position="99"/>
    </location>
</feature>
<evidence type="ECO:0000256" key="7">
    <source>
        <dbReference type="ARBA" id="ARBA00023015"/>
    </source>
</evidence>
<gene>
    <name evidence="14" type="ORF">OCTVUL_1B030071</name>
</gene>